<keyword evidence="1" id="KW-0802">TPR repeat</keyword>
<dbReference type="Gene3D" id="1.25.40.10">
    <property type="entry name" value="Tetratricopeptide repeat domain"/>
    <property type="match status" value="1"/>
</dbReference>
<name>A0ABN9TPV6_9DINO</name>
<evidence type="ECO:0000256" key="1">
    <source>
        <dbReference type="ARBA" id="ARBA00022803"/>
    </source>
</evidence>
<reference evidence="3" key="1">
    <citation type="submission" date="2023-10" db="EMBL/GenBank/DDBJ databases">
        <authorList>
            <person name="Chen Y."/>
            <person name="Shah S."/>
            <person name="Dougan E. K."/>
            <person name="Thang M."/>
            <person name="Chan C."/>
        </authorList>
    </citation>
    <scope>NUCLEOTIDE SEQUENCE [LARGE SCALE GENOMIC DNA]</scope>
</reference>
<accession>A0ABN9TPV6</accession>
<protein>
    <submittedName>
        <fullName evidence="3">Uncharacterized protein</fullName>
    </submittedName>
</protein>
<keyword evidence="4" id="KW-1185">Reference proteome</keyword>
<organism evidence="3 4">
    <name type="scientific">Prorocentrum cordatum</name>
    <dbReference type="NCBI Taxonomy" id="2364126"/>
    <lineage>
        <taxon>Eukaryota</taxon>
        <taxon>Sar</taxon>
        <taxon>Alveolata</taxon>
        <taxon>Dinophyceae</taxon>
        <taxon>Prorocentrales</taxon>
        <taxon>Prorocentraceae</taxon>
        <taxon>Prorocentrum</taxon>
    </lineage>
</organism>
<evidence type="ECO:0000313" key="3">
    <source>
        <dbReference type="EMBL" id="CAK0847959.1"/>
    </source>
</evidence>
<dbReference type="PANTHER" id="PTHR46423">
    <property type="entry name" value="RNA POLYMERASE II-ASSOCIATED PROTEIN 3"/>
    <property type="match status" value="1"/>
</dbReference>
<comment type="caution">
    <text evidence="3">The sequence shown here is derived from an EMBL/GenBank/DDBJ whole genome shotgun (WGS) entry which is preliminary data.</text>
</comment>
<dbReference type="InterPro" id="IPR051966">
    <property type="entry name" value="RPAP3"/>
</dbReference>
<dbReference type="EMBL" id="CAUYUJ010014948">
    <property type="protein sequence ID" value="CAK0847959.1"/>
    <property type="molecule type" value="Genomic_DNA"/>
</dbReference>
<dbReference type="PANTHER" id="PTHR46423:SF1">
    <property type="entry name" value="RNA POLYMERASE II-ASSOCIATED PROTEIN 3"/>
    <property type="match status" value="1"/>
</dbReference>
<gene>
    <name evidence="3" type="ORF">PCOR1329_LOCUS41030</name>
</gene>
<evidence type="ECO:0000256" key="2">
    <source>
        <dbReference type="SAM" id="MobiDB-lite"/>
    </source>
</evidence>
<dbReference type="SUPFAM" id="SSF48452">
    <property type="entry name" value="TPR-like"/>
    <property type="match status" value="1"/>
</dbReference>
<feature type="region of interest" description="Disordered" evidence="2">
    <location>
        <begin position="123"/>
        <end position="181"/>
    </location>
</feature>
<evidence type="ECO:0000313" key="4">
    <source>
        <dbReference type="Proteomes" id="UP001189429"/>
    </source>
</evidence>
<feature type="compositionally biased region" description="Basic residues" evidence="2">
    <location>
        <begin position="147"/>
        <end position="174"/>
    </location>
</feature>
<proteinExistence type="predicted"/>
<dbReference type="Proteomes" id="UP001189429">
    <property type="component" value="Unassembled WGS sequence"/>
</dbReference>
<sequence length="181" mass="18047">MAGAQPEALAGGEGAGAAAGAARELAEDRKAAGNGHFAAGDLEGALRCYGQAQAAAAAAGGERALVASLACNEALCLLRLGRPAEAEERASAALAADPASGKAAYRRALARLELGDARGALGDLQKAAPPEHGGEAEAGGGAEAAGRRARRPAGGRRGRGRGPRRGRRGRRRGPLSRGNWT</sequence>
<dbReference type="InterPro" id="IPR011990">
    <property type="entry name" value="TPR-like_helical_dom_sf"/>
</dbReference>